<evidence type="ECO:0000313" key="1">
    <source>
        <dbReference type="EMBL" id="TGM57249.1"/>
    </source>
</evidence>
<evidence type="ECO:0000313" key="2">
    <source>
        <dbReference type="Proteomes" id="UP000298112"/>
    </source>
</evidence>
<reference evidence="2" key="1">
    <citation type="journal article" date="2019" name="PLoS Negl. Trop. Dis.">
        <title>Revisiting the worldwide diversity of Leptospira species in the environment.</title>
        <authorList>
            <person name="Vincent A.T."/>
            <person name="Schiettekatte O."/>
            <person name="Bourhy P."/>
            <person name="Veyrier F.J."/>
            <person name="Picardeau M."/>
        </authorList>
    </citation>
    <scope>NUCLEOTIDE SEQUENCE [LARGE SCALE GENOMIC DNA]</scope>
    <source>
        <strain evidence="2">201601955</strain>
    </source>
</reference>
<dbReference type="InterPro" id="IPR045534">
    <property type="entry name" value="DUF6428"/>
</dbReference>
<dbReference type="Pfam" id="PF20001">
    <property type="entry name" value="DUF6428"/>
    <property type="match status" value="1"/>
</dbReference>
<sequence>MKTLTWNDFKTNLDLYPELHLKFEYGKNQTIFPNYHITEFKLANIQSVDCGGKTDSWSEIILQVLEPKVEKDTESMTLAKVNSILKKVTSSMDIPEEATLRIEFGNADTAMRQYFVSEMNPIENSLLIQLKDGKTECKATITCGLPKDAVSFPKLEKTSSACCSPKATIEDTNEPAGCC</sequence>
<organism evidence="1 2">
    <name type="scientific">Leptospira vanthielii</name>
    <dbReference type="NCBI Taxonomy" id="293085"/>
    <lineage>
        <taxon>Bacteria</taxon>
        <taxon>Pseudomonadati</taxon>
        <taxon>Spirochaetota</taxon>
        <taxon>Spirochaetia</taxon>
        <taxon>Leptospirales</taxon>
        <taxon>Leptospiraceae</taxon>
        <taxon>Leptospira</taxon>
    </lineage>
</organism>
<dbReference type="Proteomes" id="UP000298112">
    <property type="component" value="Unassembled WGS sequence"/>
</dbReference>
<dbReference type="RefSeq" id="WP_135658343.1">
    <property type="nucleotide sequence ID" value="NZ_RQHF01000016.1"/>
</dbReference>
<keyword evidence="2" id="KW-1185">Reference proteome</keyword>
<comment type="caution">
    <text evidence="1">The sequence shown here is derived from an EMBL/GenBank/DDBJ whole genome shotgun (WGS) entry which is preliminary data.</text>
</comment>
<dbReference type="EMBL" id="RQHF01000016">
    <property type="protein sequence ID" value="TGM57249.1"/>
    <property type="molecule type" value="Genomic_DNA"/>
</dbReference>
<name>A0ABY2NQ57_9LEPT</name>
<protein>
    <submittedName>
        <fullName evidence="1">Uncharacterized protein</fullName>
    </submittedName>
</protein>
<proteinExistence type="predicted"/>
<gene>
    <name evidence="1" type="ORF">EHQ95_08495</name>
</gene>
<accession>A0ABY2NQ57</accession>